<sequence>MATIGRISHAYIVLGLFQFIMSIVLPIEWIGNANTGTLCTIPAICSITSLGCGLMAYYHNKQESSKTLGGVGIFSVWNQVSVITAIVRYAQIFNAGLIRFVTTQMAIFGLLIGVCAVTVTANFWIIITIYKITKESTGSEMYSADGEMSFRNESKDENAITPEDRNLSIEKSRCSLNLIYSIIQFINGLLLFTAAIVSTFSSGGGYFFTLMSYQAAGALFTTGFFGFAIHVNGLPVLTFWHRNLFFMASMQSAGALCTAAVAYKHLFDANFATSQLRAVIAVISLGGGAAVILGIVGYFVAARQQRVSRKSDASNIPRLLFCSAWMNGLFQILLGLVIFACACIGTTLTVGYAYSTMNFILSSVVFASGIAAIDMFRCGRSDVIKKKFVQEIIDRKDRMPQAKTIG</sequence>
<dbReference type="RefSeq" id="XP_002117478.1">
    <property type="nucleotide sequence ID" value="XM_002117442.1"/>
</dbReference>
<feature type="transmembrane region" description="Helical" evidence="1">
    <location>
        <begin position="178"/>
        <end position="200"/>
    </location>
</feature>
<organism evidence="2 3">
    <name type="scientific">Trichoplax adhaerens</name>
    <name type="common">Trichoplax reptans</name>
    <dbReference type="NCBI Taxonomy" id="10228"/>
    <lineage>
        <taxon>Eukaryota</taxon>
        <taxon>Metazoa</taxon>
        <taxon>Placozoa</taxon>
        <taxon>Uniplacotomia</taxon>
        <taxon>Trichoplacea</taxon>
        <taxon>Trichoplacidae</taxon>
        <taxon>Trichoplax</taxon>
    </lineage>
</organism>
<keyword evidence="3" id="KW-1185">Reference proteome</keyword>
<dbReference type="CTD" id="6758636"/>
<evidence type="ECO:0000256" key="1">
    <source>
        <dbReference type="SAM" id="Phobius"/>
    </source>
</evidence>
<gene>
    <name evidence="2" type="ORF">TRIADDRAFT_61477</name>
</gene>
<keyword evidence="1" id="KW-1133">Transmembrane helix</keyword>
<accession>B3SB35</accession>
<reference evidence="2 3" key="1">
    <citation type="journal article" date="2008" name="Nature">
        <title>The Trichoplax genome and the nature of placozoans.</title>
        <authorList>
            <person name="Srivastava M."/>
            <person name="Begovic E."/>
            <person name="Chapman J."/>
            <person name="Putnam N.H."/>
            <person name="Hellsten U."/>
            <person name="Kawashima T."/>
            <person name="Kuo A."/>
            <person name="Mitros T."/>
            <person name="Salamov A."/>
            <person name="Carpenter M.L."/>
            <person name="Signorovitch A.Y."/>
            <person name="Moreno M.A."/>
            <person name="Kamm K."/>
            <person name="Grimwood J."/>
            <person name="Schmutz J."/>
            <person name="Shapiro H."/>
            <person name="Grigoriev I.V."/>
            <person name="Buss L.W."/>
            <person name="Schierwater B."/>
            <person name="Dellaporta S.L."/>
            <person name="Rokhsar D.S."/>
        </authorList>
    </citation>
    <scope>NUCLEOTIDE SEQUENCE [LARGE SCALE GENOMIC DNA]</scope>
    <source>
        <strain evidence="2 3">Grell-BS-1999</strain>
    </source>
</reference>
<dbReference type="KEGG" id="tad:TRIADDRAFT_61477"/>
<evidence type="ECO:0000313" key="2">
    <source>
        <dbReference type="EMBL" id="EDV20094.1"/>
    </source>
</evidence>
<dbReference type="InParanoid" id="B3SB35"/>
<dbReference type="Proteomes" id="UP000009022">
    <property type="component" value="Unassembled WGS sequence"/>
</dbReference>
<protein>
    <submittedName>
        <fullName evidence="2">Uncharacterized protein</fullName>
    </submittedName>
</protein>
<keyword evidence="1" id="KW-0472">Membrane</keyword>
<evidence type="ECO:0000313" key="3">
    <source>
        <dbReference type="Proteomes" id="UP000009022"/>
    </source>
</evidence>
<dbReference type="AlphaFoldDB" id="B3SB35"/>
<feature type="transmembrane region" description="Helical" evidence="1">
    <location>
        <begin position="206"/>
        <end position="232"/>
    </location>
</feature>
<dbReference type="HOGENOM" id="CLU_678499_0_0_1"/>
<feature type="transmembrane region" description="Helical" evidence="1">
    <location>
        <begin position="359"/>
        <end position="376"/>
    </location>
</feature>
<dbReference type="GeneID" id="6758636"/>
<feature type="transmembrane region" description="Helical" evidence="1">
    <location>
        <begin position="35"/>
        <end position="58"/>
    </location>
</feature>
<feature type="transmembrane region" description="Helical" evidence="1">
    <location>
        <begin position="328"/>
        <end position="353"/>
    </location>
</feature>
<keyword evidence="1" id="KW-0812">Transmembrane</keyword>
<dbReference type="EMBL" id="DS985263">
    <property type="protein sequence ID" value="EDV20094.1"/>
    <property type="molecule type" value="Genomic_DNA"/>
</dbReference>
<feature type="transmembrane region" description="Helical" evidence="1">
    <location>
        <begin position="278"/>
        <end position="301"/>
    </location>
</feature>
<name>B3SB35_TRIAD</name>
<feature type="transmembrane region" description="Helical" evidence="1">
    <location>
        <begin position="12"/>
        <end position="29"/>
    </location>
</feature>
<feature type="transmembrane region" description="Helical" evidence="1">
    <location>
        <begin position="244"/>
        <end position="266"/>
    </location>
</feature>
<feature type="transmembrane region" description="Helical" evidence="1">
    <location>
        <begin position="105"/>
        <end position="127"/>
    </location>
</feature>
<feature type="transmembrane region" description="Helical" evidence="1">
    <location>
        <begin position="70"/>
        <end position="93"/>
    </location>
</feature>
<proteinExistence type="predicted"/>